<dbReference type="SUPFAM" id="SSF82051">
    <property type="entry name" value="Obg GTP-binding protein N-terminal domain"/>
    <property type="match status" value="1"/>
</dbReference>
<dbReference type="InterPro" id="IPR045086">
    <property type="entry name" value="OBG_GTPase"/>
</dbReference>
<feature type="domain" description="Obg" evidence="2">
    <location>
        <begin position="1"/>
        <end position="58"/>
    </location>
</feature>
<dbReference type="InterPro" id="IPR006169">
    <property type="entry name" value="GTP1_OBG_dom"/>
</dbReference>
<evidence type="ECO:0000313" key="4">
    <source>
        <dbReference type="Proteomes" id="UP000034752"/>
    </source>
</evidence>
<name>A0A0G1KXB8_UNCK3</name>
<dbReference type="AlphaFoldDB" id="A0A0G1KXB8"/>
<comment type="caution">
    <text evidence="3">The sequence shown here is derived from an EMBL/GenBank/DDBJ whole genome shotgun (WGS) entry which is preliminary data.</text>
</comment>
<dbReference type="PATRIC" id="fig|1620410.3.peg.268"/>
<accession>A0A0G1KXB8</accession>
<reference evidence="3 4" key="1">
    <citation type="journal article" date="2015" name="Nature">
        <title>rRNA introns, odd ribosomes, and small enigmatic genomes across a large radiation of phyla.</title>
        <authorList>
            <person name="Brown C.T."/>
            <person name="Hug L.A."/>
            <person name="Thomas B.C."/>
            <person name="Sharon I."/>
            <person name="Castelle C.J."/>
            <person name="Singh A."/>
            <person name="Wilkins M.J."/>
            <person name="Williams K.H."/>
            <person name="Banfield J.F."/>
        </authorList>
    </citation>
    <scope>NUCLEOTIDE SEQUENCE [LARGE SCALE GENOMIC DNA]</scope>
</reference>
<dbReference type="GO" id="GO:0003924">
    <property type="term" value="F:GTPase activity"/>
    <property type="evidence" value="ECO:0007669"/>
    <property type="project" value="InterPro"/>
</dbReference>
<dbReference type="InterPro" id="IPR036726">
    <property type="entry name" value="GTP1_OBG_dom_sf"/>
</dbReference>
<feature type="compositionally biased region" description="Gly residues" evidence="1">
    <location>
        <begin position="30"/>
        <end position="43"/>
    </location>
</feature>
<evidence type="ECO:0000259" key="2">
    <source>
        <dbReference type="PROSITE" id="PS51883"/>
    </source>
</evidence>
<dbReference type="GO" id="GO:0005525">
    <property type="term" value="F:GTP binding"/>
    <property type="evidence" value="ECO:0007669"/>
    <property type="project" value="InterPro"/>
</dbReference>
<evidence type="ECO:0000313" key="3">
    <source>
        <dbReference type="EMBL" id="KKT52574.1"/>
    </source>
</evidence>
<dbReference type="Gene3D" id="2.70.210.12">
    <property type="entry name" value="GTP1/OBG domain"/>
    <property type="match status" value="1"/>
</dbReference>
<dbReference type="PANTHER" id="PTHR11702">
    <property type="entry name" value="DEVELOPMENTALLY REGULATED GTP-BINDING PROTEIN-RELATED"/>
    <property type="match status" value="1"/>
</dbReference>
<dbReference type="GO" id="GO:0042254">
    <property type="term" value="P:ribosome biogenesis"/>
    <property type="evidence" value="ECO:0007669"/>
    <property type="project" value="UniProtKB-UniRule"/>
</dbReference>
<dbReference type="Proteomes" id="UP000034752">
    <property type="component" value="Unassembled WGS sequence"/>
</dbReference>
<organism evidence="3 4">
    <name type="scientific">candidate division Kazan bacterium GW2011_GWA1_44_22</name>
    <dbReference type="NCBI Taxonomy" id="1620410"/>
    <lineage>
        <taxon>Bacteria</taxon>
        <taxon>Bacteria division Kazan-3B-28</taxon>
    </lineage>
</organism>
<dbReference type="PANTHER" id="PTHR11702:SF31">
    <property type="entry name" value="MITOCHONDRIAL RIBOSOME-ASSOCIATED GTPASE 2"/>
    <property type="match status" value="1"/>
</dbReference>
<dbReference type="PROSITE" id="PS51883">
    <property type="entry name" value="OBG"/>
    <property type="match status" value="1"/>
</dbReference>
<gene>
    <name evidence="3" type="ORF">VE96_C0015G0007</name>
</gene>
<feature type="region of interest" description="Disordered" evidence="1">
    <location>
        <begin position="22"/>
        <end position="58"/>
    </location>
</feature>
<dbReference type="EMBL" id="LCIJ01000015">
    <property type="protein sequence ID" value="KKT52574.1"/>
    <property type="molecule type" value="Genomic_DNA"/>
</dbReference>
<evidence type="ECO:0000256" key="1">
    <source>
        <dbReference type="SAM" id="MobiDB-lite"/>
    </source>
</evidence>
<protein>
    <submittedName>
        <fullName evidence="3">GTPase obg</fullName>
    </submittedName>
</protein>
<feature type="non-terminal residue" evidence="3">
    <location>
        <position position="58"/>
    </location>
</feature>
<sequence length="58" mass="5905">MAFADEVKIYVKAGDGGDGLVSFHRERGIPHGGPDGGDGGDGGSIYVVADHNEHSLAP</sequence>
<proteinExistence type="predicted"/>
<dbReference type="Pfam" id="PF01018">
    <property type="entry name" value="GTP1_OBG"/>
    <property type="match status" value="1"/>
</dbReference>